<dbReference type="OrthoDB" id="38754at10239"/>
<reference evidence="1 2" key="1">
    <citation type="journal article" date="2013" name="Virus Genes">
        <title>Complete nucleotide sequence of Bacillus subtilis (natto) bacteriophage PM1, a phage associated with disruption of food production.</title>
        <authorList>
            <person name="Umene K."/>
            <person name="Shiraishi A."/>
        </authorList>
    </citation>
    <scope>NUCLEOTIDE SEQUENCE [LARGE SCALE GENOMIC DNA]</scope>
    <source>
        <strain evidence="1">PM1</strain>
    </source>
</reference>
<dbReference type="Proteomes" id="UP000011861">
    <property type="component" value="Segment"/>
</dbReference>
<protein>
    <submittedName>
        <fullName evidence="1">Uncharacterized protein</fullName>
    </submittedName>
</protein>
<keyword evidence="2" id="KW-1185">Reference proteome</keyword>
<evidence type="ECO:0000313" key="2">
    <source>
        <dbReference type="Proteomes" id="UP000011861"/>
    </source>
</evidence>
<proteinExistence type="predicted"/>
<accession>M5ABZ7</accession>
<evidence type="ECO:0000313" key="1">
    <source>
        <dbReference type="EMBL" id="BAM99124.1"/>
    </source>
</evidence>
<sequence>MSKHYFEVSEPYYALIKADSREEAEKLYNEFVADTDDYEDFQEEIREVNELYALLKLSRVKNEDGNLPEICDVMMEVVENKSEVMIWDGLLE</sequence>
<dbReference type="KEGG" id="vg:15042065"/>
<dbReference type="RefSeq" id="YP_007678070.1">
    <property type="nucleotide sequence ID" value="NC_020883.1"/>
</dbReference>
<organism evidence="1 2">
    <name type="scientific">Bacillus phage PM1</name>
    <dbReference type="NCBI Taxonomy" id="547228"/>
    <lineage>
        <taxon>Viruses</taxon>
        <taxon>Duplodnaviria</taxon>
        <taxon>Heunggongvirae</taxon>
        <taxon>Uroviricota</taxon>
        <taxon>Caudoviricetes</taxon>
        <taxon>Pemunavirus</taxon>
        <taxon>Pemunavirus PM1</taxon>
    </lineage>
</organism>
<dbReference type="EMBL" id="AB711120">
    <property type="protein sequence ID" value="BAM99124.1"/>
    <property type="molecule type" value="Genomic_DNA"/>
</dbReference>
<dbReference type="GeneID" id="15042065"/>
<name>M5ABZ7_9CAUD</name>